<evidence type="ECO:0000313" key="4">
    <source>
        <dbReference type="Proteomes" id="UP000237684"/>
    </source>
</evidence>
<evidence type="ECO:0000259" key="2">
    <source>
        <dbReference type="Pfam" id="PF14534"/>
    </source>
</evidence>
<dbReference type="Proteomes" id="UP000237684">
    <property type="component" value="Unassembled WGS sequence"/>
</dbReference>
<dbReference type="Gene3D" id="3.10.450.50">
    <property type="match status" value="1"/>
</dbReference>
<dbReference type="Pfam" id="PF14534">
    <property type="entry name" value="DUF4440"/>
    <property type="match status" value="1"/>
</dbReference>
<evidence type="ECO:0000313" key="3">
    <source>
        <dbReference type="EMBL" id="PQV64651.1"/>
    </source>
</evidence>
<keyword evidence="1" id="KW-0732">Signal</keyword>
<proteinExistence type="predicted"/>
<gene>
    <name evidence="3" type="ORF">B1R32_104145</name>
</gene>
<feature type="signal peptide" evidence="1">
    <location>
        <begin position="1"/>
        <end position="24"/>
    </location>
</feature>
<dbReference type="InterPro" id="IPR032710">
    <property type="entry name" value="NTF2-like_dom_sf"/>
</dbReference>
<dbReference type="AlphaFoldDB" id="A0A2S8SV32"/>
<feature type="chain" id="PRO_5015466718" description="DUF4440 domain-containing protein" evidence="1">
    <location>
        <begin position="25"/>
        <end position="167"/>
    </location>
</feature>
<dbReference type="SUPFAM" id="SSF54427">
    <property type="entry name" value="NTF2-like"/>
    <property type="match status" value="1"/>
</dbReference>
<feature type="domain" description="DUF4440" evidence="2">
    <location>
        <begin position="34"/>
        <end position="146"/>
    </location>
</feature>
<sequence>MLKRTKDSVICSSILFLFAVSAQADSASSTRNSVRAAYKTSQAAFARRDVKTLAAQLAPNYYLINIKGQKLNRSETIRMMKLWFSTSKTLNANTSIKRLQVVNGKVTAVVAEHATASGVNPKTKKLMKLVSDSLAEETWIKTNGRWLKQRTKTLRMRWLVDGKPQKL</sequence>
<dbReference type="EMBL" id="NIGF01000004">
    <property type="protein sequence ID" value="PQV64651.1"/>
    <property type="molecule type" value="Genomic_DNA"/>
</dbReference>
<accession>A0A2S8SV32</accession>
<name>A0A2S8SV32_9BACT</name>
<dbReference type="InterPro" id="IPR027843">
    <property type="entry name" value="DUF4440"/>
</dbReference>
<dbReference type="InParanoid" id="A0A2S8SV32"/>
<keyword evidence="4" id="KW-1185">Reference proteome</keyword>
<evidence type="ECO:0000256" key="1">
    <source>
        <dbReference type="SAM" id="SignalP"/>
    </source>
</evidence>
<protein>
    <recommendedName>
        <fullName evidence="2">DUF4440 domain-containing protein</fullName>
    </recommendedName>
</protein>
<dbReference type="RefSeq" id="WP_105483027.1">
    <property type="nucleotide sequence ID" value="NZ_NIGF01000004.1"/>
</dbReference>
<organism evidence="3 4">
    <name type="scientific">Abditibacterium utsteinense</name>
    <dbReference type="NCBI Taxonomy" id="1960156"/>
    <lineage>
        <taxon>Bacteria</taxon>
        <taxon>Pseudomonadati</taxon>
        <taxon>Abditibacteriota</taxon>
        <taxon>Abditibacteriia</taxon>
        <taxon>Abditibacteriales</taxon>
        <taxon>Abditibacteriaceae</taxon>
        <taxon>Abditibacterium</taxon>
    </lineage>
</organism>
<reference evidence="3 4" key="1">
    <citation type="journal article" date="2018" name="Syst. Appl. Microbiol.">
        <title>Abditibacterium utsteinense sp. nov., the first cultivated member of candidate phylum FBP, isolated from ice-free Antarctic soil samples.</title>
        <authorList>
            <person name="Tahon G."/>
            <person name="Tytgat B."/>
            <person name="Lebbe L."/>
            <person name="Carlier A."/>
            <person name="Willems A."/>
        </authorList>
    </citation>
    <scope>NUCLEOTIDE SEQUENCE [LARGE SCALE GENOMIC DNA]</scope>
    <source>
        <strain evidence="3 4">LMG 29911</strain>
    </source>
</reference>
<comment type="caution">
    <text evidence="3">The sequence shown here is derived from an EMBL/GenBank/DDBJ whole genome shotgun (WGS) entry which is preliminary data.</text>
</comment>